<evidence type="ECO:0000313" key="1">
    <source>
        <dbReference type="EMBL" id="CAB4050427.1"/>
    </source>
</evidence>
<dbReference type="AlphaFoldDB" id="A0A6J5K9W9"/>
<protein>
    <submittedName>
        <fullName evidence="1">Uncharacterized protein</fullName>
    </submittedName>
</protein>
<name>A0A6J5K9W9_9BURK</name>
<dbReference type="EMBL" id="CADILN010000005">
    <property type="protein sequence ID" value="CAB4050427.1"/>
    <property type="molecule type" value="Genomic_DNA"/>
</dbReference>
<sequence length="71" mass="7609">MTRSYDYEGFMLGISVSLIPASDRASGSQPDPVTLLSQDISGSECSSRVFTPCAFAKRGRPFREADSLMGG</sequence>
<reference evidence="1 2" key="1">
    <citation type="submission" date="2020-04" db="EMBL/GenBank/DDBJ databases">
        <authorList>
            <person name="De Canck E."/>
        </authorList>
    </citation>
    <scope>NUCLEOTIDE SEQUENCE [LARGE SCALE GENOMIC DNA]</scope>
    <source>
        <strain evidence="1 2">LMG 9964</strain>
    </source>
</reference>
<accession>A0A6J5K9W9</accession>
<organism evidence="1 2">
    <name type="scientific">Paraburkholderia phenoliruptrix</name>
    <dbReference type="NCBI Taxonomy" id="252970"/>
    <lineage>
        <taxon>Bacteria</taxon>
        <taxon>Pseudomonadati</taxon>
        <taxon>Pseudomonadota</taxon>
        <taxon>Betaproteobacteria</taxon>
        <taxon>Burkholderiales</taxon>
        <taxon>Burkholderiaceae</taxon>
        <taxon>Paraburkholderia</taxon>
    </lineage>
</organism>
<evidence type="ECO:0000313" key="2">
    <source>
        <dbReference type="Proteomes" id="UP000494102"/>
    </source>
</evidence>
<proteinExistence type="predicted"/>
<dbReference type="Proteomes" id="UP000494102">
    <property type="component" value="Unassembled WGS sequence"/>
</dbReference>
<gene>
    <name evidence="1" type="ORF">LMG9964_04093</name>
</gene>